<feature type="compositionally biased region" description="Basic and acidic residues" evidence="1">
    <location>
        <begin position="16"/>
        <end position="25"/>
    </location>
</feature>
<gene>
    <name evidence="2" type="ORF">IF651_16235</name>
</gene>
<reference evidence="2" key="1">
    <citation type="journal article" date="2018" name="Curr. Microbiol.">
        <title>Cellulosimicrobium arenosum sp. nov., Isolated from Marine Sediment Sand.</title>
        <authorList>
            <person name="Oh M."/>
            <person name="Kim J.H."/>
            <person name="Yoon J.H."/>
            <person name="Schumann P."/>
            <person name="Kim W."/>
        </authorList>
    </citation>
    <scope>NUCLEOTIDE SEQUENCE</scope>
    <source>
        <strain evidence="2">KCTC 49039</strain>
    </source>
</reference>
<evidence type="ECO:0000313" key="2">
    <source>
        <dbReference type="EMBL" id="MBD8080598.1"/>
    </source>
</evidence>
<dbReference type="AlphaFoldDB" id="A0A927PG72"/>
<feature type="region of interest" description="Disordered" evidence="1">
    <location>
        <begin position="1"/>
        <end position="43"/>
    </location>
</feature>
<dbReference type="Proteomes" id="UP000610846">
    <property type="component" value="Unassembled WGS sequence"/>
</dbReference>
<keyword evidence="3" id="KW-1185">Reference proteome</keyword>
<evidence type="ECO:0000313" key="3">
    <source>
        <dbReference type="Proteomes" id="UP000610846"/>
    </source>
</evidence>
<comment type="caution">
    <text evidence="2">The sequence shown here is derived from an EMBL/GenBank/DDBJ whole genome shotgun (WGS) entry which is preliminary data.</text>
</comment>
<feature type="compositionally biased region" description="Basic residues" evidence="1">
    <location>
        <begin position="1"/>
        <end position="15"/>
    </location>
</feature>
<name>A0A927PG72_9MICO</name>
<reference evidence="2" key="2">
    <citation type="submission" date="2020-09" db="EMBL/GenBank/DDBJ databases">
        <authorList>
            <person name="Yu Y."/>
        </authorList>
    </citation>
    <scope>NUCLEOTIDE SEQUENCE</scope>
    <source>
        <strain evidence="2">KCTC 49039</strain>
    </source>
</reference>
<dbReference type="InterPro" id="IPR053977">
    <property type="entry name" value="Rv2466c-like"/>
</dbReference>
<organism evidence="2 3">
    <name type="scientific">Cellulosimicrobium arenosum</name>
    <dbReference type="NCBI Taxonomy" id="2708133"/>
    <lineage>
        <taxon>Bacteria</taxon>
        <taxon>Bacillati</taxon>
        <taxon>Actinomycetota</taxon>
        <taxon>Actinomycetes</taxon>
        <taxon>Micrococcales</taxon>
        <taxon>Promicromonosporaceae</taxon>
        <taxon>Cellulosimicrobium</taxon>
    </lineage>
</organism>
<sequence length="245" mass="26903">MRPVGRRRSSHAAPVHRRDIRCEKHPTHRPSRRDPSVTTAATTDVPDTTADFWFDPLCPWAWMTSRWIGEVEQVRDITVHWHVMSLAVLNEDRELPEDYRALMDRAWGPVRVVTAARLEHGDDVVKPLYDAMGTRIHPGGRQDLDAVVAEALAEVGLPAELADAATSDAYDPQLRASHAEGIRLVGDDVGTPVVAFGGTAFFGPVVTPAPKGEAAGRLWDGCVLVAGTPGFYELKRSRTQGPVFD</sequence>
<dbReference type="EMBL" id="JACYHB010000017">
    <property type="protein sequence ID" value="MBD8080598.1"/>
    <property type="molecule type" value="Genomic_DNA"/>
</dbReference>
<dbReference type="InterPro" id="IPR036249">
    <property type="entry name" value="Thioredoxin-like_sf"/>
</dbReference>
<dbReference type="Gene3D" id="3.40.30.10">
    <property type="entry name" value="Glutaredoxin"/>
    <property type="match status" value="1"/>
</dbReference>
<dbReference type="Pfam" id="PF22234">
    <property type="entry name" value="Rv2466c-like"/>
    <property type="match status" value="1"/>
</dbReference>
<proteinExistence type="predicted"/>
<dbReference type="SUPFAM" id="SSF52833">
    <property type="entry name" value="Thioredoxin-like"/>
    <property type="match status" value="1"/>
</dbReference>
<evidence type="ECO:0000256" key="1">
    <source>
        <dbReference type="SAM" id="MobiDB-lite"/>
    </source>
</evidence>
<accession>A0A927PG72</accession>
<protein>
    <submittedName>
        <fullName evidence="2">DsbA family protein</fullName>
    </submittedName>
</protein>